<keyword evidence="2" id="KW-1185">Reference proteome</keyword>
<evidence type="ECO:0000313" key="1">
    <source>
        <dbReference type="EMBL" id="CEG23445.1"/>
    </source>
</evidence>
<evidence type="ECO:0000313" key="2">
    <source>
        <dbReference type="Proteomes" id="UP000043699"/>
    </source>
</evidence>
<sequence length="85" mass="10030">MAFFAIYRKTEATSRGWVLELDRKKSRSVLLNLGRWMTNTKRGRLPEFPENGLSNYFIKRGSIYYLYYTTGSCQRCYKSVKNALN</sequence>
<protein>
    <submittedName>
        <fullName evidence="1">Uncharacterized protein</fullName>
    </submittedName>
</protein>
<dbReference type="AlphaFoldDB" id="A0A098ENP6"/>
<dbReference type="STRING" id="1499687.BN1080_02423"/>
<dbReference type="EMBL" id="CCXS01000001">
    <property type="protein sequence ID" value="CEG23445.1"/>
    <property type="molecule type" value="Genomic_DNA"/>
</dbReference>
<name>A0A098ENP6_9BACL</name>
<organism evidence="1 2">
    <name type="scientific">Planococcus massiliensis</name>
    <dbReference type="NCBI Taxonomy" id="1499687"/>
    <lineage>
        <taxon>Bacteria</taxon>
        <taxon>Bacillati</taxon>
        <taxon>Bacillota</taxon>
        <taxon>Bacilli</taxon>
        <taxon>Bacillales</taxon>
        <taxon>Caryophanaceae</taxon>
        <taxon>Planococcus</taxon>
    </lineage>
</organism>
<dbReference type="Proteomes" id="UP000043699">
    <property type="component" value="Unassembled WGS sequence"/>
</dbReference>
<gene>
    <name evidence="1" type="ORF">BN1080_02423</name>
</gene>
<proteinExistence type="predicted"/>
<accession>A0A098ENP6</accession>
<reference evidence="1 2" key="1">
    <citation type="submission" date="2014-09" db="EMBL/GenBank/DDBJ databases">
        <authorList>
            <person name="Urmite Genomes Urmite Genomes"/>
        </authorList>
    </citation>
    <scope>NUCLEOTIDE SEQUENCE [LARGE SCALE GENOMIC DNA]</scope>
    <source>
        <strain evidence="1 2">ES2</strain>
    </source>
</reference>